<evidence type="ECO:0000259" key="2">
    <source>
        <dbReference type="Pfam" id="PF26640"/>
    </source>
</evidence>
<evidence type="ECO:0000259" key="1">
    <source>
        <dbReference type="Pfam" id="PF06985"/>
    </source>
</evidence>
<dbReference type="Proteomes" id="UP000799421">
    <property type="component" value="Unassembled WGS sequence"/>
</dbReference>
<gene>
    <name evidence="3" type="ORF">K470DRAFT_218459</name>
</gene>
<dbReference type="InterPro" id="IPR010730">
    <property type="entry name" value="HET"/>
</dbReference>
<feature type="domain" description="Heterokaryon incompatibility" evidence="1">
    <location>
        <begin position="22"/>
        <end position="157"/>
    </location>
</feature>
<dbReference type="Pfam" id="PF26640">
    <property type="entry name" value="DUF8212"/>
    <property type="match status" value="1"/>
</dbReference>
<proteinExistence type="predicted"/>
<evidence type="ECO:0000313" key="3">
    <source>
        <dbReference type="EMBL" id="KAF2859714.1"/>
    </source>
</evidence>
<feature type="domain" description="DUF8212" evidence="2">
    <location>
        <begin position="245"/>
        <end position="268"/>
    </location>
</feature>
<dbReference type="PANTHER" id="PTHR10622:SF10">
    <property type="entry name" value="HET DOMAIN-CONTAINING PROTEIN"/>
    <property type="match status" value="1"/>
</dbReference>
<dbReference type="PANTHER" id="PTHR10622">
    <property type="entry name" value="HET DOMAIN-CONTAINING PROTEIN"/>
    <property type="match status" value="1"/>
</dbReference>
<organism evidence="3 4">
    <name type="scientific">Piedraia hortae CBS 480.64</name>
    <dbReference type="NCBI Taxonomy" id="1314780"/>
    <lineage>
        <taxon>Eukaryota</taxon>
        <taxon>Fungi</taxon>
        <taxon>Dikarya</taxon>
        <taxon>Ascomycota</taxon>
        <taxon>Pezizomycotina</taxon>
        <taxon>Dothideomycetes</taxon>
        <taxon>Dothideomycetidae</taxon>
        <taxon>Capnodiales</taxon>
        <taxon>Piedraiaceae</taxon>
        <taxon>Piedraia</taxon>
    </lineage>
</organism>
<dbReference type="Pfam" id="PF06985">
    <property type="entry name" value="HET"/>
    <property type="match status" value="1"/>
</dbReference>
<dbReference type="OrthoDB" id="20872at2759"/>
<evidence type="ECO:0000313" key="4">
    <source>
        <dbReference type="Proteomes" id="UP000799421"/>
    </source>
</evidence>
<protein>
    <submittedName>
        <fullName evidence="3">HET-domain-containing protein</fullName>
    </submittedName>
</protein>
<dbReference type="EMBL" id="MU005989">
    <property type="protein sequence ID" value="KAF2859714.1"/>
    <property type="molecule type" value="Genomic_DNA"/>
</dbReference>
<keyword evidence="4" id="KW-1185">Reference proteome</keyword>
<dbReference type="AlphaFoldDB" id="A0A6A7BWX8"/>
<sequence length="302" mass="34782">MRLLDARTYKLKEFPDDALPPYAILSHTWTENEASFEELHHASKVRVKVNRVYKKLAGACFQARKDGLDWLWIDTCCINKDSSGEWTEAVNSMYRWYENSEACYVFLDDLEGSCPVLSDSDIEPSPQSRESLSQRMTFWSRAFANCRWFTRSWTLPELIAPRRVKFYGKTWRLVGTKATLVRTIARITGVDVGVLTHYRRLTSVSVAQRFSWAANRRCARVEDRAYSLLGIFGISMSILYGEGNRAFARLQEEIMRFTVDLSIFALSVETSDNNELMAESPDNFSDSKDIVSWGRPQGFHMT</sequence>
<dbReference type="InterPro" id="IPR058525">
    <property type="entry name" value="DUF8212"/>
</dbReference>
<reference evidence="3" key="1">
    <citation type="journal article" date="2020" name="Stud. Mycol.">
        <title>101 Dothideomycetes genomes: a test case for predicting lifestyles and emergence of pathogens.</title>
        <authorList>
            <person name="Haridas S."/>
            <person name="Albert R."/>
            <person name="Binder M."/>
            <person name="Bloem J."/>
            <person name="Labutti K."/>
            <person name="Salamov A."/>
            <person name="Andreopoulos B."/>
            <person name="Baker S."/>
            <person name="Barry K."/>
            <person name="Bills G."/>
            <person name="Bluhm B."/>
            <person name="Cannon C."/>
            <person name="Castanera R."/>
            <person name="Culley D."/>
            <person name="Daum C."/>
            <person name="Ezra D."/>
            <person name="Gonzalez J."/>
            <person name="Henrissat B."/>
            <person name="Kuo A."/>
            <person name="Liang C."/>
            <person name="Lipzen A."/>
            <person name="Lutzoni F."/>
            <person name="Magnuson J."/>
            <person name="Mondo S."/>
            <person name="Nolan M."/>
            <person name="Ohm R."/>
            <person name="Pangilinan J."/>
            <person name="Park H.-J."/>
            <person name="Ramirez L."/>
            <person name="Alfaro M."/>
            <person name="Sun H."/>
            <person name="Tritt A."/>
            <person name="Yoshinaga Y."/>
            <person name="Zwiers L.-H."/>
            <person name="Turgeon B."/>
            <person name="Goodwin S."/>
            <person name="Spatafora J."/>
            <person name="Crous P."/>
            <person name="Grigoriev I."/>
        </authorList>
    </citation>
    <scope>NUCLEOTIDE SEQUENCE</scope>
    <source>
        <strain evidence="3">CBS 480.64</strain>
    </source>
</reference>
<feature type="non-terminal residue" evidence="3">
    <location>
        <position position="302"/>
    </location>
</feature>
<accession>A0A6A7BWX8</accession>
<name>A0A6A7BWX8_9PEZI</name>